<dbReference type="Pfam" id="PF00072">
    <property type="entry name" value="Response_reg"/>
    <property type="match status" value="1"/>
</dbReference>
<evidence type="ECO:0000313" key="4">
    <source>
        <dbReference type="Proteomes" id="UP001634747"/>
    </source>
</evidence>
<dbReference type="SUPFAM" id="SSF52172">
    <property type="entry name" value="CheY-like"/>
    <property type="match status" value="1"/>
</dbReference>
<dbReference type="InterPro" id="IPR052048">
    <property type="entry name" value="ST_Response_Regulator"/>
</dbReference>
<dbReference type="RefSeq" id="WP_263412710.1">
    <property type="nucleotide sequence ID" value="NZ_BAABBH010000001.1"/>
</dbReference>
<dbReference type="InterPro" id="IPR001789">
    <property type="entry name" value="Sig_transdc_resp-reg_receiver"/>
</dbReference>
<comment type="caution">
    <text evidence="3">The sequence shown here is derived from an EMBL/GenBank/DDBJ whole genome shotgun (WGS) entry which is preliminary data.</text>
</comment>
<keyword evidence="4" id="KW-1185">Reference proteome</keyword>
<gene>
    <name evidence="3" type="ORF">ACK2TP_08390</name>
</gene>
<feature type="domain" description="Response regulatory" evidence="2">
    <location>
        <begin position="17"/>
        <end position="131"/>
    </location>
</feature>
<reference evidence="3 4" key="1">
    <citation type="submission" date="2024-12" db="EMBL/GenBank/DDBJ databases">
        <authorList>
            <person name="Lee Y."/>
        </authorList>
    </citation>
    <scope>NUCLEOTIDE SEQUENCE [LARGE SCALE GENOMIC DNA]</scope>
    <source>
        <strain evidence="3 4">03SUJ4</strain>
    </source>
</reference>
<dbReference type="InterPro" id="IPR011006">
    <property type="entry name" value="CheY-like_superfamily"/>
</dbReference>
<evidence type="ECO:0000259" key="2">
    <source>
        <dbReference type="PROSITE" id="PS50110"/>
    </source>
</evidence>
<accession>A0ABW9KJQ1</accession>
<evidence type="ECO:0000256" key="1">
    <source>
        <dbReference type="PROSITE-ProRule" id="PRU00169"/>
    </source>
</evidence>
<name>A0ABW9KJQ1_9BACT</name>
<dbReference type="Proteomes" id="UP001634747">
    <property type="component" value="Unassembled WGS sequence"/>
</dbReference>
<dbReference type="CDD" id="cd17546">
    <property type="entry name" value="REC_hyHK_CKI1_RcsC-like"/>
    <property type="match status" value="1"/>
</dbReference>
<dbReference type="PROSITE" id="PS50110">
    <property type="entry name" value="RESPONSE_REGULATORY"/>
    <property type="match status" value="1"/>
</dbReference>
<dbReference type="PANTHER" id="PTHR43228">
    <property type="entry name" value="TWO-COMPONENT RESPONSE REGULATOR"/>
    <property type="match status" value="1"/>
</dbReference>
<dbReference type="PANTHER" id="PTHR43228:SF1">
    <property type="entry name" value="TWO-COMPONENT RESPONSE REGULATOR ARR22"/>
    <property type="match status" value="1"/>
</dbReference>
<dbReference type="SMART" id="SM00448">
    <property type="entry name" value="REC"/>
    <property type="match status" value="1"/>
</dbReference>
<sequence>MANHTHTFDKTALSGVRVLIVDDEPVLASTFCLVLQLAGAYARSAEHGALALATLETERFDLILCDKHMPVMTGPEFIRELNRRGDTTPILLFINAADYSSMEQIRDLRIDGTLAKPLLPAELVQAIRETLRRNA</sequence>
<evidence type="ECO:0000313" key="3">
    <source>
        <dbReference type="EMBL" id="MFN2975778.1"/>
    </source>
</evidence>
<protein>
    <submittedName>
        <fullName evidence="3">Response regulator</fullName>
    </submittedName>
</protein>
<feature type="modified residue" description="4-aspartylphosphate" evidence="1">
    <location>
        <position position="66"/>
    </location>
</feature>
<dbReference type="Gene3D" id="3.40.50.2300">
    <property type="match status" value="1"/>
</dbReference>
<proteinExistence type="predicted"/>
<dbReference type="EMBL" id="JBJYXY010000001">
    <property type="protein sequence ID" value="MFN2975778.1"/>
    <property type="molecule type" value="Genomic_DNA"/>
</dbReference>
<organism evidence="3 4">
    <name type="scientific">Terriglobus aquaticus</name>
    <dbReference type="NCBI Taxonomy" id="940139"/>
    <lineage>
        <taxon>Bacteria</taxon>
        <taxon>Pseudomonadati</taxon>
        <taxon>Acidobacteriota</taxon>
        <taxon>Terriglobia</taxon>
        <taxon>Terriglobales</taxon>
        <taxon>Acidobacteriaceae</taxon>
        <taxon>Terriglobus</taxon>
    </lineage>
</organism>
<keyword evidence="1" id="KW-0597">Phosphoprotein</keyword>